<keyword evidence="2" id="KW-1185">Reference proteome</keyword>
<evidence type="ECO:0000313" key="1">
    <source>
        <dbReference type="EMBL" id="ROO28627.1"/>
    </source>
</evidence>
<accession>A0A423PSQ3</accession>
<evidence type="ECO:0000313" key="2">
    <source>
        <dbReference type="Proteomes" id="UP000285310"/>
    </source>
</evidence>
<dbReference type="RefSeq" id="WP_123658030.1">
    <property type="nucleotide sequence ID" value="NZ_AYKG01000020.1"/>
</dbReference>
<reference evidence="1 2" key="1">
    <citation type="submission" date="2013-10" db="EMBL/GenBank/DDBJ databases">
        <title>Salinisphaera japonica YTM-1 Genome Sequencing.</title>
        <authorList>
            <person name="Lai Q."/>
            <person name="Li C."/>
            <person name="Shao Z."/>
        </authorList>
    </citation>
    <scope>NUCLEOTIDE SEQUENCE [LARGE SCALE GENOMIC DNA]</scope>
    <source>
        <strain evidence="1 2">YTM-1</strain>
    </source>
</reference>
<dbReference type="AlphaFoldDB" id="A0A423PSQ3"/>
<dbReference type="Pfam" id="PF11102">
    <property type="entry name" value="YjbF"/>
    <property type="match status" value="1"/>
</dbReference>
<proteinExistence type="predicted"/>
<dbReference type="OrthoDB" id="6156230at2"/>
<name>A0A423PSQ3_9GAMM</name>
<dbReference type="Gene3D" id="2.40.360.10">
    <property type="entry name" value="YmcC-like"/>
    <property type="match status" value="1"/>
</dbReference>
<dbReference type="InParanoid" id="A0A423PSQ3"/>
<dbReference type="Proteomes" id="UP000285310">
    <property type="component" value="Unassembled WGS sequence"/>
</dbReference>
<dbReference type="InterPro" id="IPR021308">
    <property type="entry name" value="GfcB"/>
</dbReference>
<sequence length="236" mass="25874">MTGSRFDRVKKGRRKAALLYVGLASIALSGCSYFDANDHPLIATTAALWPFDNADVSGRAEEISFATIKFTQDSRGGLLVLAEQQPGVTYWQSGRSETVTLSRGYLSSTAGLKNNLDMTSFEGLSPAPKASTPFPGALDEPRSYRVIRQWRNASSSQTKAMAASAVLTCAGETEVVELPLARLPLLRCEETLDWVGAGTTRSVYWLAPDTHRIWKGRTEPWPGSPSFAWSVARPWW</sequence>
<dbReference type="InterPro" id="IPR023373">
    <property type="entry name" value="YmcC_sf"/>
</dbReference>
<dbReference type="PROSITE" id="PS51257">
    <property type="entry name" value="PROKAR_LIPOPROTEIN"/>
    <property type="match status" value="1"/>
</dbReference>
<dbReference type="SUPFAM" id="SSF159270">
    <property type="entry name" value="YmcC-like"/>
    <property type="match status" value="1"/>
</dbReference>
<dbReference type="EMBL" id="AYKG01000020">
    <property type="protein sequence ID" value="ROO28627.1"/>
    <property type="molecule type" value="Genomic_DNA"/>
</dbReference>
<gene>
    <name evidence="1" type="ORF">SAJA_07530</name>
</gene>
<organism evidence="1 2">
    <name type="scientific">Salinisphaera japonica YTM-1</name>
    <dbReference type="NCBI Taxonomy" id="1209778"/>
    <lineage>
        <taxon>Bacteria</taxon>
        <taxon>Pseudomonadati</taxon>
        <taxon>Pseudomonadota</taxon>
        <taxon>Gammaproteobacteria</taxon>
        <taxon>Salinisphaerales</taxon>
        <taxon>Salinisphaeraceae</taxon>
        <taxon>Salinisphaera</taxon>
    </lineage>
</organism>
<protein>
    <submittedName>
        <fullName evidence="1">Uncharacterized protein</fullName>
    </submittedName>
</protein>
<comment type="caution">
    <text evidence="1">The sequence shown here is derived from an EMBL/GenBank/DDBJ whole genome shotgun (WGS) entry which is preliminary data.</text>
</comment>